<evidence type="ECO:0000313" key="2">
    <source>
        <dbReference type="Proteomes" id="UP000335636"/>
    </source>
</evidence>
<dbReference type="Gene3D" id="2.60.40.10">
    <property type="entry name" value="Immunoglobulins"/>
    <property type="match status" value="1"/>
</dbReference>
<organism evidence="1 2">
    <name type="scientific">Marmota monax</name>
    <name type="common">Woodchuck</name>
    <dbReference type="NCBI Taxonomy" id="9995"/>
    <lineage>
        <taxon>Eukaryota</taxon>
        <taxon>Metazoa</taxon>
        <taxon>Chordata</taxon>
        <taxon>Craniata</taxon>
        <taxon>Vertebrata</taxon>
        <taxon>Euteleostomi</taxon>
        <taxon>Mammalia</taxon>
        <taxon>Eutheria</taxon>
        <taxon>Euarchontoglires</taxon>
        <taxon>Glires</taxon>
        <taxon>Rodentia</taxon>
        <taxon>Sciuromorpha</taxon>
        <taxon>Sciuridae</taxon>
        <taxon>Xerinae</taxon>
        <taxon>Marmotini</taxon>
        <taxon>Marmota</taxon>
    </lineage>
</organism>
<feature type="non-terminal residue" evidence="1">
    <location>
        <position position="1"/>
    </location>
</feature>
<evidence type="ECO:0008006" key="3">
    <source>
        <dbReference type="Google" id="ProtNLM"/>
    </source>
</evidence>
<dbReference type="AlphaFoldDB" id="A0A5E4CAY9"/>
<feature type="non-terminal residue" evidence="1">
    <location>
        <position position="62"/>
    </location>
</feature>
<dbReference type="InterPro" id="IPR036116">
    <property type="entry name" value="FN3_sf"/>
</dbReference>
<dbReference type="InterPro" id="IPR013783">
    <property type="entry name" value="Ig-like_fold"/>
</dbReference>
<accession>A0A5E4CAY9</accession>
<protein>
    <recommendedName>
        <fullName evidence="3">Fibronectin type-III domain-containing protein</fullName>
    </recommendedName>
</protein>
<dbReference type="EMBL" id="CABDUW010001039">
    <property type="protein sequence ID" value="VTJ78121.1"/>
    <property type="molecule type" value="Genomic_DNA"/>
</dbReference>
<evidence type="ECO:0000313" key="1">
    <source>
        <dbReference type="EMBL" id="VTJ78121.1"/>
    </source>
</evidence>
<dbReference type="Proteomes" id="UP000335636">
    <property type="component" value="Unassembled WGS sequence"/>
</dbReference>
<comment type="caution">
    <text evidence="1">The sequence shown here is derived from an EMBL/GenBank/DDBJ whole genome shotgun (WGS) entry which is preliminary data.</text>
</comment>
<keyword evidence="2" id="KW-1185">Reference proteome</keyword>
<sequence length="62" mass="6949">VDRDEFNISFVKSNEENKTMEIKDLKIFTRYSVVITAFTGNVSAAYVEGKSSPEVIVTTLES</sequence>
<dbReference type="SUPFAM" id="SSF49265">
    <property type="entry name" value="Fibronectin type III"/>
    <property type="match status" value="1"/>
</dbReference>
<reference evidence="1" key="1">
    <citation type="submission" date="2019-04" db="EMBL/GenBank/DDBJ databases">
        <authorList>
            <person name="Alioto T."/>
            <person name="Alioto T."/>
        </authorList>
    </citation>
    <scope>NUCLEOTIDE SEQUENCE [LARGE SCALE GENOMIC DNA]</scope>
</reference>
<proteinExistence type="predicted"/>
<name>A0A5E4CAY9_MARMO</name>
<gene>
    <name evidence="1" type="ORF">MONAX_5E036452</name>
</gene>